<dbReference type="EMBL" id="ML975257">
    <property type="protein sequence ID" value="KAF1837844.1"/>
    <property type="molecule type" value="Genomic_DNA"/>
</dbReference>
<dbReference type="AlphaFoldDB" id="A0A6A5KTN2"/>
<feature type="region of interest" description="Disordered" evidence="1">
    <location>
        <begin position="126"/>
        <end position="163"/>
    </location>
</feature>
<evidence type="ECO:0000256" key="1">
    <source>
        <dbReference type="SAM" id="MobiDB-lite"/>
    </source>
</evidence>
<accession>A0A6A5KTN2</accession>
<evidence type="ECO:0000313" key="2">
    <source>
        <dbReference type="EMBL" id="KAF1837844.1"/>
    </source>
</evidence>
<sequence length="163" mass="18084">MSVFVAQDGAGFVESWRSKGGLGGLLRVTRMETACYFGDNVVRTFYDHVRRAKTPPTVSRHRSRTTSKLIALLLQNSSCTDQVFSNCRFCNLFNATSSSCATPNPVRLHITSSRCGFAAFHPPPIRNSRPCKTTTPETPASNGESETPKQRASYHRQLRQSLT</sequence>
<dbReference type="Proteomes" id="UP000800040">
    <property type="component" value="Unassembled WGS sequence"/>
</dbReference>
<proteinExistence type="predicted"/>
<feature type="compositionally biased region" description="Polar residues" evidence="1">
    <location>
        <begin position="130"/>
        <end position="145"/>
    </location>
</feature>
<protein>
    <submittedName>
        <fullName evidence="2">Uncharacterized protein</fullName>
    </submittedName>
</protein>
<evidence type="ECO:0000313" key="3">
    <source>
        <dbReference type="Proteomes" id="UP000800040"/>
    </source>
</evidence>
<reference evidence="2" key="1">
    <citation type="submission" date="2020-01" db="EMBL/GenBank/DDBJ databases">
        <authorList>
            <consortium name="DOE Joint Genome Institute"/>
            <person name="Haridas S."/>
            <person name="Albert R."/>
            <person name="Binder M."/>
            <person name="Bloem J."/>
            <person name="Labutti K."/>
            <person name="Salamov A."/>
            <person name="Andreopoulos B."/>
            <person name="Baker S.E."/>
            <person name="Barry K."/>
            <person name="Bills G."/>
            <person name="Bluhm B.H."/>
            <person name="Cannon C."/>
            <person name="Castanera R."/>
            <person name="Culley D.E."/>
            <person name="Daum C."/>
            <person name="Ezra D."/>
            <person name="Gonzalez J.B."/>
            <person name="Henrissat B."/>
            <person name="Kuo A."/>
            <person name="Liang C."/>
            <person name="Lipzen A."/>
            <person name="Lutzoni F."/>
            <person name="Magnuson J."/>
            <person name="Mondo S."/>
            <person name="Nolan M."/>
            <person name="Ohm R."/>
            <person name="Pangilinan J."/>
            <person name="Park H.-J."/>
            <person name="Ramirez L."/>
            <person name="Alfaro M."/>
            <person name="Sun H."/>
            <person name="Tritt A."/>
            <person name="Yoshinaga Y."/>
            <person name="Zwiers L.-H."/>
            <person name="Turgeon B.G."/>
            <person name="Goodwin S.B."/>
            <person name="Spatafora J.W."/>
            <person name="Crous P.W."/>
            <person name="Grigoriev I.V."/>
        </authorList>
    </citation>
    <scope>NUCLEOTIDE SEQUENCE</scope>
    <source>
        <strain evidence="2">P77</strain>
    </source>
</reference>
<feature type="compositionally biased region" description="Basic residues" evidence="1">
    <location>
        <begin position="152"/>
        <end position="163"/>
    </location>
</feature>
<keyword evidence="3" id="KW-1185">Reference proteome</keyword>
<organism evidence="2 3">
    <name type="scientific">Decorospora gaudefroyi</name>
    <dbReference type="NCBI Taxonomy" id="184978"/>
    <lineage>
        <taxon>Eukaryota</taxon>
        <taxon>Fungi</taxon>
        <taxon>Dikarya</taxon>
        <taxon>Ascomycota</taxon>
        <taxon>Pezizomycotina</taxon>
        <taxon>Dothideomycetes</taxon>
        <taxon>Pleosporomycetidae</taxon>
        <taxon>Pleosporales</taxon>
        <taxon>Pleosporineae</taxon>
        <taxon>Pleosporaceae</taxon>
        <taxon>Decorospora</taxon>
    </lineage>
</organism>
<gene>
    <name evidence="2" type="ORF">BDW02DRAFT_82042</name>
</gene>
<name>A0A6A5KTN2_9PLEO</name>